<protein>
    <recommendedName>
        <fullName evidence="4">Type III secretion protein</fullName>
    </recommendedName>
</protein>
<dbReference type="AlphaFoldDB" id="A0AAX2M7N8"/>
<evidence type="ECO:0000313" key="3">
    <source>
        <dbReference type="Proteomes" id="UP000254029"/>
    </source>
</evidence>
<dbReference type="RefSeq" id="WP_076228081.1">
    <property type="nucleotide sequence ID" value="NZ_JBHMEH010000107.1"/>
</dbReference>
<reference evidence="2 3" key="1">
    <citation type="submission" date="2018-06" db="EMBL/GenBank/DDBJ databases">
        <authorList>
            <consortium name="Pathogen Informatics"/>
            <person name="Doyle S."/>
        </authorList>
    </citation>
    <scope>NUCLEOTIDE SEQUENCE [LARGE SCALE GENOMIC DNA]</scope>
    <source>
        <strain evidence="2 3">NCTC8684</strain>
    </source>
</reference>
<sequence length="160" mass="17579">MDIFPSHLRRYASQMDDDARHGPSDQHDERHFAALMAAAETQPDPQRQRPNAGAWTDFAAPSAGPRLPASHSAAAQEPPAPQSAANKLDHLRLRLTNGPLAGLELEAECRGVELLIKLRTRDLQACRHAFGSASELECMLSQQFDRPVQIEVIDANSPLK</sequence>
<name>A0AAX2M7N8_CHRVL</name>
<organism evidence="2 3">
    <name type="scientific">Chromobacterium violaceum</name>
    <dbReference type="NCBI Taxonomy" id="536"/>
    <lineage>
        <taxon>Bacteria</taxon>
        <taxon>Pseudomonadati</taxon>
        <taxon>Pseudomonadota</taxon>
        <taxon>Betaproteobacteria</taxon>
        <taxon>Neisseriales</taxon>
        <taxon>Chromobacteriaceae</taxon>
        <taxon>Chromobacterium</taxon>
    </lineage>
</organism>
<accession>A0AAX2M7N8</accession>
<feature type="compositionally biased region" description="Basic and acidic residues" evidence="1">
    <location>
        <begin position="17"/>
        <end position="32"/>
    </location>
</feature>
<evidence type="ECO:0000256" key="1">
    <source>
        <dbReference type="SAM" id="MobiDB-lite"/>
    </source>
</evidence>
<proteinExistence type="predicted"/>
<feature type="compositionally biased region" description="Low complexity" evidence="1">
    <location>
        <begin position="68"/>
        <end position="84"/>
    </location>
</feature>
<dbReference type="EMBL" id="UIGR01000001">
    <property type="protein sequence ID" value="SUX32264.1"/>
    <property type="molecule type" value="Genomic_DNA"/>
</dbReference>
<evidence type="ECO:0008006" key="4">
    <source>
        <dbReference type="Google" id="ProtNLM"/>
    </source>
</evidence>
<dbReference type="Proteomes" id="UP000254029">
    <property type="component" value="Unassembled WGS sequence"/>
</dbReference>
<gene>
    <name evidence="2" type="ORF">NCTC8684_01339</name>
</gene>
<feature type="region of interest" description="Disordered" evidence="1">
    <location>
        <begin position="1"/>
        <end position="84"/>
    </location>
</feature>
<evidence type="ECO:0000313" key="2">
    <source>
        <dbReference type="EMBL" id="SUX32264.1"/>
    </source>
</evidence>
<comment type="caution">
    <text evidence="2">The sequence shown here is derived from an EMBL/GenBank/DDBJ whole genome shotgun (WGS) entry which is preliminary data.</text>
</comment>